<organism evidence="8 9">
    <name type="scientific">Takifugu rubripes</name>
    <name type="common">Japanese pufferfish</name>
    <name type="synonym">Fugu rubripes</name>
    <dbReference type="NCBI Taxonomy" id="31033"/>
    <lineage>
        <taxon>Eukaryota</taxon>
        <taxon>Metazoa</taxon>
        <taxon>Chordata</taxon>
        <taxon>Craniata</taxon>
        <taxon>Vertebrata</taxon>
        <taxon>Euteleostomi</taxon>
        <taxon>Actinopterygii</taxon>
        <taxon>Neopterygii</taxon>
        <taxon>Teleostei</taxon>
        <taxon>Neoteleostei</taxon>
        <taxon>Acanthomorphata</taxon>
        <taxon>Eupercaria</taxon>
        <taxon>Tetraodontiformes</taxon>
        <taxon>Tetradontoidea</taxon>
        <taxon>Tetraodontidae</taxon>
        <taxon>Takifugu</taxon>
    </lineage>
</organism>
<feature type="chain" id="PRO_5046295002" description="Immunoglobulin superfamily DCC subclass member 3-like" evidence="5">
    <location>
        <begin position="23"/>
        <end position="697"/>
    </location>
</feature>
<feature type="signal peptide" evidence="5">
    <location>
        <begin position="1"/>
        <end position="22"/>
    </location>
</feature>
<feature type="transmembrane region" description="Helical" evidence="4">
    <location>
        <begin position="606"/>
        <end position="628"/>
    </location>
</feature>
<keyword evidence="4" id="KW-0812">Transmembrane</keyword>
<evidence type="ECO:0008006" key="10">
    <source>
        <dbReference type="Google" id="ProtNLM"/>
    </source>
</evidence>
<dbReference type="CDD" id="cd00063">
    <property type="entry name" value="FN3"/>
    <property type="match status" value="2"/>
</dbReference>
<keyword evidence="4" id="KW-0472">Membrane</keyword>
<dbReference type="SMART" id="SM00409">
    <property type="entry name" value="IG"/>
    <property type="match status" value="4"/>
</dbReference>
<evidence type="ECO:0000256" key="2">
    <source>
        <dbReference type="ARBA" id="ARBA00023157"/>
    </source>
</evidence>
<dbReference type="Gene3D" id="2.60.40.10">
    <property type="entry name" value="Immunoglobulins"/>
    <property type="match status" value="6"/>
</dbReference>
<proteinExistence type="predicted"/>
<evidence type="ECO:0000313" key="8">
    <source>
        <dbReference type="Ensembl" id="ENSTRUP00000069500.1"/>
    </source>
</evidence>
<feature type="domain" description="Ig-like" evidence="6">
    <location>
        <begin position="301"/>
        <end position="387"/>
    </location>
</feature>
<dbReference type="PANTHER" id="PTHR44170">
    <property type="entry name" value="PROTEIN SIDEKICK"/>
    <property type="match status" value="1"/>
</dbReference>
<name>A0A674N890_TAKRU</name>
<dbReference type="InterPro" id="IPR003599">
    <property type="entry name" value="Ig_sub"/>
</dbReference>
<feature type="domain" description="Fibronectin type-III" evidence="7">
    <location>
        <begin position="397"/>
        <end position="492"/>
    </location>
</feature>
<dbReference type="GO" id="GO:0016020">
    <property type="term" value="C:membrane"/>
    <property type="evidence" value="ECO:0007669"/>
    <property type="project" value="UniProtKB-SubCell"/>
</dbReference>
<accession>A0A674N890</accession>
<dbReference type="SUPFAM" id="SSF49265">
    <property type="entry name" value="Fibronectin type III"/>
    <property type="match status" value="1"/>
</dbReference>
<keyword evidence="3" id="KW-0393">Immunoglobulin domain</keyword>
<keyword evidence="5" id="KW-0732">Signal</keyword>
<dbReference type="InParanoid" id="A0A674N890"/>
<feature type="domain" description="Ig-like" evidence="6">
    <location>
        <begin position="110"/>
        <end position="197"/>
    </location>
</feature>
<dbReference type="Pfam" id="PF07679">
    <property type="entry name" value="I-set"/>
    <property type="match status" value="1"/>
</dbReference>
<keyword evidence="2" id="KW-1015">Disulfide bond</keyword>
<feature type="domain" description="Ig-like" evidence="6">
    <location>
        <begin position="3"/>
        <end position="99"/>
    </location>
</feature>
<dbReference type="InterPro" id="IPR013783">
    <property type="entry name" value="Ig-like_fold"/>
</dbReference>
<dbReference type="InterPro" id="IPR036179">
    <property type="entry name" value="Ig-like_dom_sf"/>
</dbReference>
<reference evidence="8" key="3">
    <citation type="submission" date="2025-09" db="UniProtKB">
        <authorList>
            <consortium name="Ensembl"/>
        </authorList>
    </citation>
    <scope>IDENTIFICATION</scope>
</reference>
<dbReference type="GeneTree" id="ENSGT00940000164559"/>
<dbReference type="InterPro" id="IPR013098">
    <property type="entry name" value="Ig_I-set"/>
</dbReference>
<dbReference type="InterPro" id="IPR003961">
    <property type="entry name" value="FN3_dom"/>
</dbReference>
<reference evidence="8 9" key="1">
    <citation type="journal article" date="2011" name="Genome Biol. Evol.">
        <title>Integration of the genetic map and genome assembly of fugu facilitates insights into distinct features of genome evolution in teleosts and mammals.</title>
        <authorList>
            <person name="Kai W."/>
            <person name="Kikuchi K."/>
            <person name="Tohari S."/>
            <person name="Chew A.K."/>
            <person name="Tay A."/>
            <person name="Fujiwara A."/>
            <person name="Hosoya S."/>
            <person name="Suetake H."/>
            <person name="Naruse K."/>
            <person name="Brenner S."/>
            <person name="Suzuki Y."/>
            <person name="Venkatesh B."/>
        </authorList>
    </citation>
    <scope>NUCLEOTIDE SEQUENCE [LARGE SCALE GENOMIC DNA]</scope>
</reference>
<evidence type="ECO:0000313" key="9">
    <source>
        <dbReference type="Proteomes" id="UP000005226"/>
    </source>
</evidence>
<evidence type="ECO:0000256" key="3">
    <source>
        <dbReference type="ARBA" id="ARBA00023319"/>
    </source>
</evidence>
<feature type="domain" description="Fibronectin type-III" evidence="7">
    <location>
        <begin position="493"/>
        <end position="586"/>
    </location>
</feature>
<sequence>MKPRAFVMFLLAFLKEPSDVIAVRDRPLMLDCKVVGEGEGPVSITWRRNGIPVETGARAMVLSNGTLLIRNFSKRRESNETDAGQYDCAAQNHYGMLISRKARILLASLPKFLSHPQSMTVGEGGVARFTCQINGIPEATITWQKDRRPLSTADSRYTLLPNGVLQIAGLQQTDRGLFRCVASNIANTRYSHEAQLSITAAGSPIYREPVILSGPQNLTINVHQTAILECIATGNPRPIVSWSRLDGRSIGVEGIQVLGTGNLMISDATLQHSGVYVCSANRPGSRSRRTALGRLVVQAPPEFVQWPQSVSRPAGSSTVFSCTASGVPEPHLIWLKNGKLLTPGGNVKLTNGNTTLAITHITPEDEAIYQCIAENSAGTNQASARLAISQGSDLPEAPAGLQLTALSSSSLQLTWDQPAADTSQQIIGYVLHIRRLGEPDSAELQEAISKTTFRQQVNNLDAATTYSVFLKAYSALGGSQQSRTIMATTKGGVPSSPSFFTKVLNQTAMQVYWELPSRPGALEGFRLEYRGVSNPQVHGQETFPAHINTHTISDLAAVYEIQLVAFNGNGDSPVNRRLVSLTTGENGPTADSSCNCSQSDGSMSTLLIGLHSGLACILCCLLFILLGYKRRLFCRKEMNWKSPPTVTGLRGSKSCPAESIELNQVTHTLTHTEVPAKPTITPPTTTKIGGATSCTIH</sequence>
<dbReference type="OMA" id="TTFRHEF"/>
<dbReference type="Pfam" id="PF13927">
    <property type="entry name" value="Ig_3"/>
    <property type="match status" value="3"/>
</dbReference>
<reference evidence="8" key="2">
    <citation type="submission" date="2025-08" db="UniProtKB">
        <authorList>
            <consortium name="Ensembl"/>
        </authorList>
    </citation>
    <scope>IDENTIFICATION</scope>
</reference>
<keyword evidence="9" id="KW-1185">Reference proteome</keyword>
<dbReference type="PROSITE" id="PS50853">
    <property type="entry name" value="FN3"/>
    <property type="match status" value="2"/>
</dbReference>
<dbReference type="GO" id="GO:0098609">
    <property type="term" value="P:cell-cell adhesion"/>
    <property type="evidence" value="ECO:0007669"/>
    <property type="project" value="TreeGrafter"/>
</dbReference>
<dbReference type="InterPro" id="IPR007110">
    <property type="entry name" value="Ig-like_dom"/>
</dbReference>
<dbReference type="SMART" id="SM00408">
    <property type="entry name" value="IGc2"/>
    <property type="match status" value="4"/>
</dbReference>
<dbReference type="AlphaFoldDB" id="A0A674N890"/>
<feature type="domain" description="Ig-like" evidence="6">
    <location>
        <begin position="209"/>
        <end position="291"/>
    </location>
</feature>
<dbReference type="PANTHER" id="PTHR44170:SF40">
    <property type="entry name" value="IMMUNOGLOBULIN SUPERFAMILY DCC SUBCLASS MEMBER 3 ISOFORM X1-RELATED"/>
    <property type="match status" value="1"/>
</dbReference>
<dbReference type="Pfam" id="PF00041">
    <property type="entry name" value="fn3"/>
    <property type="match status" value="1"/>
</dbReference>
<dbReference type="InterPro" id="IPR003598">
    <property type="entry name" value="Ig_sub2"/>
</dbReference>
<dbReference type="PROSITE" id="PS50835">
    <property type="entry name" value="IG_LIKE"/>
    <property type="match status" value="4"/>
</dbReference>
<keyword evidence="1" id="KW-0677">Repeat</keyword>
<gene>
    <name evidence="8" type="primary">LOC101077174</name>
</gene>
<keyword evidence="4" id="KW-1133">Transmembrane helix</keyword>
<evidence type="ECO:0000256" key="4">
    <source>
        <dbReference type="SAM" id="Phobius"/>
    </source>
</evidence>
<dbReference type="SUPFAM" id="SSF48726">
    <property type="entry name" value="Immunoglobulin"/>
    <property type="match status" value="4"/>
</dbReference>
<dbReference type="InterPro" id="IPR036116">
    <property type="entry name" value="FN3_sf"/>
</dbReference>
<evidence type="ECO:0000256" key="1">
    <source>
        <dbReference type="ARBA" id="ARBA00022737"/>
    </source>
</evidence>
<evidence type="ECO:0000256" key="5">
    <source>
        <dbReference type="SAM" id="SignalP"/>
    </source>
</evidence>
<evidence type="ECO:0000259" key="7">
    <source>
        <dbReference type="PROSITE" id="PS50853"/>
    </source>
</evidence>
<dbReference type="Ensembl" id="ENSTRUT00000078731.1">
    <property type="protein sequence ID" value="ENSTRUP00000069500.1"/>
    <property type="gene ID" value="ENSTRUG00000031141.1"/>
</dbReference>
<evidence type="ECO:0000259" key="6">
    <source>
        <dbReference type="PROSITE" id="PS50835"/>
    </source>
</evidence>
<dbReference type="SMART" id="SM00060">
    <property type="entry name" value="FN3"/>
    <property type="match status" value="2"/>
</dbReference>
<protein>
    <recommendedName>
        <fullName evidence="10">Immunoglobulin superfamily DCC subclass member 3-like</fullName>
    </recommendedName>
</protein>
<dbReference type="Proteomes" id="UP000005226">
    <property type="component" value="Chromosome 7"/>
</dbReference>